<dbReference type="EMBL" id="AAMT01000001">
    <property type="protein sequence ID" value="EAQ14772.1"/>
    <property type="molecule type" value="Genomic_DNA"/>
</dbReference>
<dbReference type="Pfam" id="PF00355">
    <property type="entry name" value="Rieske"/>
    <property type="match status" value="1"/>
</dbReference>
<dbReference type="OrthoDB" id="7456916at2"/>
<proteinExistence type="predicted"/>
<keyword evidence="5" id="KW-0411">Iron-sulfur</keyword>
<dbReference type="Proteomes" id="UP000002931">
    <property type="component" value="Unassembled WGS sequence"/>
</dbReference>
<dbReference type="InterPro" id="IPR036922">
    <property type="entry name" value="Rieske_2Fe-2S_sf"/>
</dbReference>
<evidence type="ECO:0000256" key="1">
    <source>
        <dbReference type="ARBA" id="ARBA00022714"/>
    </source>
</evidence>
<evidence type="ECO:0000256" key="2">
    <source>
        <dbReference type="ARBA" id="ARBA00022723"/>
    </source>
</evidence>
<dbReference type="PANTHER" id="PTHR21266:SF59">
    <property type="entry name" value="BLR4922 PROTEIN"/>
    <property type="match status" value="1"/>
</dbReference>
<evidence type="ECO:0000256" key="4">
    <source>
        <dbReference type="ARBA" id="ARBA00023004"/>
    </source>
</evidence>
<dbReference type="InterPro" id="IPR045623">
    <property type="entry name" value="LigXa_C"/>
</dbReference>
<reference evidence="7 8" key="1">
    <citation type="journal article" date="2010" name="J. Bacteriol.">
        <title>Genome sequences of Pelagibaca bermudensis HTCC2601T and Maritimibacter alkaliphilus HTCC2654T, the type strains of two marine Roseobacter genera.</title>
        <authorList>
            <person name="Thrash J.C."/>
            <person name="Cho J.C."/>
            <person name="Ferriera S."/>
            <person name="Johnson J."/>
            <person name="Vergin K.L."/>
            <person name="Giovannoni S.J."/>
        </authorList>
    </citation>
    <scope>NUCLEOTIDE SEQUENCE [LARGE SCALE GENOMIC DNA]</scope>
    <source>
        <strain evidence="7 8">HTCC2654</strain>
    </source>
</reference>
<dbReference type="InterPro" id="IPR050584">
    <property type="entry name" value="Cholesterol_7-desaturase"/>
</dbReference>
<dbReference type="InterPro" id="IPR015881">
    <property type="entry name" value="ARHD_Rieske_2Fe_2S"/>
</dbReference>
<keyword evidence="2" id="KW-0479">Metal-binding</keyword>
<evidence type="ECO:0000313" key="8">
    <source>
        <dbReference type="Proteomes" id="UP000002931"/>
    </source>
</evidence>
<keyword evidence="3" id="KW-0560">Oxidoreductase</keyword>
<keyword evidence="1" id="KW-0001">2Fe-2S</keyword>
<organism evidence="7 8">
    <name type="scientific">Maritimibacter alkaliphilus HTCC2654</name>
    <dbReference type="NCBI Taxonomy" id="314271"/>
    <lineage>
        <taxon>Bacteria</taxon>
        <taxon>Pseudomonadati</taxon>
        <taxon>Pseudomonadota</taxon>
        <taxon>Alphaproteobacteria</taxon>
        <taxon>Rhodobacterales</taxon>
        <taxon>Roseobacteraceae</taxon>
        <taxon>Maritimibacter</taxon>
    </lineage>
</organism>
<dbReference type="HOGENOM" id="CLU_039484_2_1_5"/>
<keyword evidence="8" id="KW-1185">Reference proteome</keyword>
<dbReference type="GO" id="GO:0005506">
    <property type="term" value="F:iron ion binding"/>
    <property type="evidence" value="ECO:0007669"/>
    <property type="project" value="InterPro"/>
</dbReference>
<dbReference type="Gene3D" id="3.90.380.10">
    <property type="entry name" value="Naphthalene 1,2-dioxygenase Alpha Subunit, Chain A, domain 1"/>
    <property type="match status" value="1"/>
</dbReference>
<keyword evidence="4" id="KW-0408">Iron</keyword>
<dbReference type="PANTHER" id="PTHR21266">
    <property type="entry name" value="IRON-SULFUR DOMAIN CONTAINING PROTEIN"/>
    <property type="match status" value="1"/>
</dbReference>
<dbReference type="eggNOG" id="COG4638">
    <property type="taxonomic scope" value="Bacteria"/>
</dbReference>
<comment type="caution">
    <text evidence="7">The sequence shown here is derived from an EMBL/GenBank/DDBJ whole genome shotgun (WGS) entry which is preliminary data.</text>
</comment>
<evidence type="ECO:0000256" key="5">
    <source>
        <dbReference type="ARBA" id="ARBA00023014"/>
    </source>
</evidence>
<dbReference type="GO" id="GO:0051537">
    <property type="term" value="F:2 iron, 2 sulfur cluster binding"/>
    <property type="evidence" value="ECO:0007669"/>
    <property type="project" value="UniProtKB-KW"/>
</dbReference>
<dbReference type="SUPFAM" id="SSF55961">
    <property type="entry name" value="Bet v1-like"/>
    <property type="match status" value="1"/>
</dbReference>
<evidence type="ECO:0000256" key="3">
    <source>
        <dbReference type="ARBA" id="ARBA00023002"/>
    </source>
</evidence>
<dbReference type="Pfam" id="PF19301">
    <property type="entry name" value="LigXa_C"/>
    <property type="match status" value="1"/>
</dbReference>
<dbReference type="CDD" id="cd03479">
    <property type="entry name" value="Rieske_RO_Alpha_PhDO_like"/>
    <property type="match status" value="1"/>
</dbReference>
<sequence length="429" mass="47669">MLSHEENEALCRVGRGTPMGKVMRRYWHPIALSEELPEPDCKPIRAELLGEKLVVFRDSEGKVGVLQESCMHRGASLALGRVEDGGVRCLYHGWKFAVDGTILDTPNNPDPRVKQRLKQPCFPVREEGGLIWTVVGAKKGEEPPFRRYSFMDAPAEHRLALRINVKCNYLQLWEGGADSSHVGILHAESASPGWLNDEPTRDSRASNPANLAVVDNAPTFEIENTDYGFHYAAMRRAPNAQGEPEVVNVRVVPLIMPTGRIIPAPNSFLTVFETPDNDGQTSTFIVQHGYSKPDREEMLELLGMDDPAVYDPETHNLTVDWGMGLGQKRDQMDEHWSGMKGVEHEDAAMALSMGQIFDRTQEHLVAADGAVVRLRRCLLDSIKAVEEGEEPLGATMEDLTQVSVTSDAPLDRPWQAVGHHYEIPPQAAE</sequence>
<dbReference type="GO" id="GO:0016491">
    <property type="term" value="F:oxidoreductase activity"/>
    <property type="evidence" value="ECO:0007669"/>
    <property type="project" value="UniProtKB-KW"/>
</dbReference>
<protein>
    <submittedName>
        <fullName evidence="7">Rieske (2Fe-2S) region protein</fullName>
    </submittedName>
</protein>
<dbReference type="InterPro" id="IPR017941">
    <property type="entry name" value="Rieske_2Fe-2S"/>
</dbReference>
<evidence type="ECO:0000313" key="7">
    <source>
        <dbReference type="EMBL" id="EAQ14772.1"/>
    </source>
</evidence>
<dbReference type="SUPFAM" id="SSF50022">
    <property type="entry name" value="ISP domain"/>
    <property type="match status" value="1"/>
</dbReference>
<gene>
    <name evidence="7" type="ORF">RB2654_19353</name>
</gene>
<dbReference type="PROSITE" id="PS51296">
    <property type="entry name" value="RIESKE"/>
    <property type="match status" value="1"/>
</dbReference>
<dbReference type="RefSeq" id="WP_008334637.1">
    <property type="nucleotide sequence ID" value="NZ_CH902578.1"/>
</dbReference>
<dbReference type="AlphaFoldDB" id="A3VA31"/>
<dbReference type="STRING" id="314271.RB2654_19353"/>
<name>A3VA31_9RHOB</name>
<accession>A3VA31</accession>
<feature type="domain" description="Rieske" evidence="6">
    <location>
        <begin position="27"/>
        <end position="133"/>
    </location>
</feature>
<dbReference type="PROSITE" id="PS00570">
    <property type="entry name" value="RING_HYDROXYL_ALPHA"/>
    <property type="match status" value="1"/>
</dbReference>
<dbReference type="Gene3D" id="2.102.10.10">
    <property type="entry name" value="Rieske [2Fe-2S] iron-sulphur domain"/>
    <property type="match status" value="1"/>
</dbReference>
<evidence type="ECO:0000259" key="6">
    <source>
        <dbReference type="PROSITE" id="PS51296"/>
    </source>
</evidence>